<evidence type="ECO:0000313" key="2">
    <source>
        <dbReference type="Proteomes" id="UP000078200"/>
    </source>
</evidence>
<dbReference type="VEuPathDB" id="VectorBase:GAUT043159"/>
<protein>
    <submittedName>
        <fullName evidence="1">Uncharacterized protein</fullName>
    </submittedName>
</protein>
<dbReference type="EnsemblMetazoa" id="GAUT043159-RA">
    <property type="protein sequence ID" value="GAUT043159-PA"/>
    <property type="gene ID" value="GAUT043159"/>
</dbReference>
<sequence>MIPKVLIGSDNINLCVTNCIKEGPIGEITATCSRTKVIPYDSPWIWNWIMNSSYVHINMWSFLFRAGRFYEVHNFQVKFDEEIEKQTLDIGFLGNYVGMFLRSLHNFYWLHFDSIVRIFKPYFHKLLTSCGAELSPCKLVLSQKINANPFRNIIIFINNEALNTAGNKERPSCRRLTTN</sequence>
<name>A0A1A9VP47_GLOAU</name>
<dbReference type="Proteomes" id="UP000078200">
    <property type="component" value="Unassembled WGS sequence"/>
</dbReference>
<evidence type="ECO:0000313" key="1">
    <source>
        <dbReference type="EnsemblMetazoa" id="GAUT043159-PA"/>
    </source>
</evidence>
<accession>A0A1A9VP47</accession>
<reference evidence="1" key="1">
    <citation type="submission" date="2020-05" db="UniProtKB">
        <authorList>
            <consortium name="EnsemblMetazoa"/>
        </authorList>
    </citation>
    <scope>IDENTIFICATION</scope>
    <source>
        <strain evidence="1">TTRI</strain>
    </source>
</reference>
<keyword evidence="2" id="KW-1185">Reference proteome</keyword>
<proteinExistence type="predicted"/>
<organism evidence="1 2">
    <name type="scientific">Glossina austeni</name>
    <name type="common">Savannah tsetse fly</name>
    <dbReference type="NCBI Taxonomy" id="7395"/>
    <lineage>
        <taxon>Eukaryota</taxon>
        <taxon>Metazoa</taxon>
        <taxon>Ecdysozoa</taxon>
        <taxon>Arthropoda</taxon>
        <taxon>Hexapoda</taxon>
        <taxon>Insecta</taxon>
        <taxon>Pterygota</taxon>
        <taxon>Neoptera</taxon>
        <taxon>Endopterygota</taxon>
        <taxon>Diptera</taxon>
        <taxon>Brachycera</taxon>
        <taxon>Muscomorpha</taxon>
        <taxon>Hippoboscoidea</taxon>
        <taxon>Glossinidae</taxon>
        <taxon>Glossina</taxon>
    </lineage>
</organism>
<dbReference type="AlphaFoldDB" id="A0A1A9VP47"/>